<evidence type="ECO:0000256" key="1">
    <source>
        <dbReference type="SAM" id="MobiDB-lite"/>
    </source>
</evidence>
<dbReference type="Pfam" id="PF11887">
    <property type="entry name" value="Mce4_CUP1"/>
    <property type="match status" value="1"/>
</dbReference>
<accession>A0ABP5T141</accession>
<dbReference type="InterPro" id="IPR024516">
    <property type="entry name" value="Mce_C"/>
</dbReference>
<proteinExistence type="predicted"/>
<dbReference type="PANTHER" id="PTHR33371:SF18">
    <property type="entry name" value="MCE-FAMILY PROTEIN MCE3C"/>
    <property type="match status" value="1"/>
</dbReference>
<dbReference type="PRINTS" id="PR01782">
    <property type="entry name" value="MCEVIRFACTOR"/>
</dbReference>
<evidence type="ECO:0000313" key="4">
    <source>
        <dbReference type="EMBL" id="GAA2343213.1"/>
    </source>
</evidence>
<feature type="region of interest" description="Disordered" evidence="1">
    <location>
        <begin position="318"/>
        <end position="337"/>
    </location>
</feature>
<dbReference type="Pfam" id="PF02470">
    <property type="entry name" value="MlaD"/>
    <property type="match status" value="1"/>
</dbReference>
<evidence type="ECO:0000259" key="3">
    <source>
        <dbReference type="Pfam" id="PF11887"/>
    </source>
</evidence>
<organism evidence="4 5">
    <name type="scientific">Saccharopolyspora halophila</name>
    <dbReference type="NCBI Taxonomy" id="405551"/>
    <lineage>
        <taxon>Bacteria</taxon>
        <taxon>Bacillati</taxon>
        <taxon>Actinomycetota</taxon>
        <taxon>Actinomycetes</taxon>
        <taxon>Pseudonocardiales</taxon>
        <taxon>Pseudonocardiaceae</taxon>
        <taxon>Saccharopolyspora</taxon>
    </lineage>
</organism>
<evidence type="ECO:0000259" key="2">
    <source>
        <dbReference type="Pfam" id="PF02470"/>
    </source>
</evidence>
<comment type="caution">
    <text evidence="4">The sequence shown here is derived from an EMBL/GenBank/DDBJ whole genome shotgun (WGS) entry which is preliminary data.</text>
</comment>
<dbReference type="InterPro" id="IPR005693">
    <property type="entry name" value="Mce"/>
</dbReference>
<protein>
    <submittedName>
        <fullName evidence="4">MCE family protein</fullName>
    </submittedName>
</protein>
<evidence type="ECO:0000313" key="5">
    <source>
        <dbReference type="Proteomes" id="UP001501218"/>
    </source>
</evidence>
<feature type="domain" description="Mammalian cell entry C-terminal" evidence="3">
    <location>
        <begin position="121"/>
        <end position="300"/>
    </location>
</feature>
<reference evidence="5" key="1">
    <citation type="journal article" date="2019" name="Int. J. Syst. Evol. Microbiol.">
        <title>The Global Catalogue of Microorganisms (GCM) 10K type strain sequencing project: providing services to taxonomists for standard genome sequencing and annotation.</title>
        <authorList>
            <consortium name="The Broad Institute Genomics Platform"/>
            <consortium name="The Broad Institute Genome Sequencing Center for Infectious Disease"/>
            <person name="Wu L."/>
            <person name="Ma J."/>
        </authorList>
    </citation>
    <scope>NUCLEOTIDE SEQUENCE [LARGE SCALE GENOMIC DNA]</scope>
    <source>
        <strain evidence="5">JCM 16221</strain>
    </source>
</reference>
<keyword evidence="5" id="KW-1185">Reference proteome</keyword>
<dbReference type="InterPro" id="IPR052336">
    <property type="entry name" value="MlaD_Phospholipid_Transporter"/>
</dbReference>
<dbReference type="InterPro" id="IPR003399">
    <property type="entry name" value="Mce/MlaD"/>
</dbReference>
<dbReference type="Proteomes" id="UP001501218">
    <property type="component" value="Unassembled WGS sequence"/>
</dbReference>
<dbReference type="EMBL" id="BAAARA010000004">
    <property type="protein sequence ID" value="GAA2343213.1"/>
    <property type="molecule type" value="Genomic_DNA"/>
</dbReference>
<feature type="domain" description="Mce/MlaD" evidence="2">
    <location>
        <begin position="40"/>
        <end position="112"/>
    </location>
</feature>
<dbReference type="NCBIfam" id="TIGR00996">
    <property type="entry name" value="Mtu_fam_mce"/>
    <property type="match status" value="1"/>
</dbReference>
<sequence length="337" mass="35982">MKPLRERNQATVGVVTLVLLVTGTLLAFSAKDLPLVGSGTGYQAYFSESAGLDSGDEVQIAGIKVGEVDSVALEGNRVLVDYTVDGRELGDRTTASIQIKTLLGEKFLELEPAGARELDEAIPLSRTTAPFDIPDAIDELTHTTGELDAEKLAASFQTMSDTMRGAPQHMSRAVDGLAKLSEAVAKRDQQLADLVRNASDVSGIVASRDQQVDRLIKDGNLLLSEVQARKEAISGLLEGTREVSRQLRGMVADNQQQIQPALAQLDELTSMLQHNQESLDKALGALAPYVRGFNNTIGNGRWFDGYFCGLLPPPISSGPVQTNEPECSIPVPGGGGQ</sequence>
<dbReference type="PANTHER" id="PTHR33371">
    <property type="entry name" value="INTERMEMBRANE PHOSPHOLIPID TRANSPORT SYSTEM BINDING PROTEIN MLAD-RELATED"/>
    <property type="match status" value="1"/>
</dbReference>
<gene>
    <name evidence="4" type="ORF">GCM10009854_19970</name>
</gene>
<name>A0ABP5T141_9PSEU</name>